<keyword evidence="6 12" id="KW-0067">ATP-binding</keyword>
<keyword evidence="7 10" id="KW-0133">Cell shape</keyword>
<dbReference type="AlphaFoldDB" id="A0A1G2D323"/>
<dbReference type="InterPro" id="IPR011095">
    <property type="entry name" value="Dala_Dala_lig_C"/>
</dbReference>
<evidence type="ECO:0000313" key="14">
    <source>
        <dbReference type="EMBL" id="OGZ07999.1"/>
    </source>
</evidence>
<dbReference type="GO" id="GO:0005524">
    <property type="term" value="F:ATP binding"/>
    <property type="evidence" value="ECO:0007669"/>
    <property type="project" value="UniProtKB-UniRule"/>
</dbReference>
<keyword evidence="11" id="KW-0479">Metal-binding</keyword>
<dbReference type="GO" id="GO:0008716">
    <property type="term" value="F:D-alanine-D-alanine ligase activity"/>
    <property type="evidence" value="ECO:0007669"/>
    <property type="project" value="UniProtKB-UniRule"/>
</dbReference>
<dbReference type="InterPro" id="IPR011761">
    <property type="entry name" value="ATP-grasp"/>
</dbReference>
<sequence>MSKIRVGVVRGGPSSEYAISLKTGENVLKNLDPGKYAPVDILLTKRGDWYMNGVRVDLGTIAERVDVVWNALHGAFGEDGKVQRLFELFGIQYTGSGVLGSAIGMNKELAKERFREAGLLTPYSDHVSGEEDFGTAAFQRFRHGHLPVMVKPVAAGSSVGITLAQTFNNLHDAIRKASQHGDVLLEEYVEGMDATVGVIDGSSAGEYFALHPVEVLLPEENIFYDYDAKYGGESEMICPGRFSPEVSAQLRDMAVKAHQAVGAKHYSRTDFIVSPKGIYVLEINTLPGLSVLFPRSLRASGAEFPEFLDHVIGLALAPQ</sequence>
<organism evidence="14 15">
    <name type="scientific">Candidatus Lloydbacteria bacterium RIFCSPHIGHO2_02_FULL_50_13</name>
    <dbReference type="NCBI Taxonomy" id="1798661"/>
    <lineage>
        <taxon>Bacteria</taxon>
        <taxon>Candidatus Lloydiibacteriota</taxon>
    </lineage>
</organism>
<dbReference type="PROSITE" id="PS00844">
    <property type="entry name" value="DALA_DALA_LIGASE_2"/>
    <property type="match status" value="1"/>
</dbReference>
<dbReference type="GO" id="GO:0071555">
    <property type="term" value="P:cell wall organization"/>
    <property type="evidence" value="ECO:0007669"/>
    <property type="project" value="UniProtKB-KW"/>
</dbReference>
<dbReference type="Proteomes" id="UP000177996">
    <property type="component" value="Unassembled WGS sequence"/>
</dbReference>
<dbReference type="Gene3D" id="3.30.1490.20">
    <property type="entry name" value="ATP-grasp fold, A domain"/>
    <property type="match status" value="1"/>
</dbReference>
<dbReference type="InterPro" id="IPR016185">
    <property type="entry name" value="PreATP-grasp_dom_sf"/>
</dbReference>
<protein>
    <recommendedName>
        <fullName evidence="10">D-alanine--D-alanine ligase</fullName>
        <ecNumber evidence="10">6.3.2.4</ecNumber>
    </recommendedName>
    <alternativeName>
        <fullName evidence="10">D-Ala-D-Ala ligase</fullName>
    </alternativeName>
    <alternativeName>
        <fullName evidence="10">D-alanylalanine synthetase</fullName>
    </alternativeName>
</protein>
<keyword evidence="11" id="KW-0460">Magnesium</keyword>
<name>A0A1G2D323_9BACT</name>
<dbReference type="GO" id="GO:0008360">
    <property type="term" value="P:regulation of cell shape"/>
    <property type="evidence" value="ECO:0007669"/>
    <property type="project" value="UniProtKB-KW"/>
</dbReference>
<dbReference type="InterPro" id="IPR013815">
    <property type="entry name" value="ATP_grasp_subdomain_1"/>
</dbReference>
<keyword evidence="3 10" id="KW-0963">Cytoplasm</keyword>
<dbReference type="GO" id="GO:0009252">
    <property type="term" value="P:peptidoglycan biosynthetic process"/>
    <property type="evidence" value="ECO:0007669"/>
    <property type="project" value="UniProtKB-UniRule"/>
</dbReference>
<dbReference type="Gene3D" id="3.40.50.20">
    <property type="match status" value="1"/>
</dbReference>
<dbReference type="EC" id="6.3.2.4" evidence="10"/>
<dbReference type="InterPro" id="IPR005905">
    <property type="entry name" value="D_ala_D_ala"/>
</dbReference>
<dbReference type="InterPro" id="IPR000291">
    <property type="entry name" value="D-Ala_lig_Van_CS"/>
</dbReference>
<evidence type="ECO:0000256" key="8">
    <source>
        <dbReference type="ARBA" id="ARBA00022984"/>
    </source>
</evidence>
<evidence type="ECO:0000256" key="6">
    <source>
        <dbReference type="ARBA" id="ARBA00022840"/>
    </source>
</evidence>
<comment type="subcellular location">
    <subcellularLocation>
        <location evidence="1 10">Cytoplasm</location>
    </subcellularLocation>
</comment>
<dbReference type="PANTHER" id="PTHR23132:SF23">
    <property type="entry name" value="D-ALANINE--D-ALANINE LIGASE B"/>
    <property type="match status" value="1"/>
</dbReference>
<keyword evidence="5 12" id="KW-0547">Nucleotide-binding</keyword>
<evidence type="ECO:0000256" key="3">
    <source>
        <dbReference type="ARBA" id="ARBA00022490"/>
    </source>
</evidence>
<comment type="cofactor">
    <cofactor evidence="11">
        <name>Mg(2+)</name>
        <dbReference type="ChEBI" id="CHEBI:18420"/>
    </cofactor>
    <cofactor evidence="11">
        <name>Mn(2+)</name>
        <dbReference type="ChEBI" id="CHEBI:29035"/>
    </cofactor>
    <text evidence="11">Binds 2 magnesium or manganese ions per subunit.</text>
</comment>
<feature type="binding site" evidence="11">
    <location>
        <position position="282"/>
    </location>
    <ligand>
        <name>Mg(2+)</name>
        <dbReference type="ChEBI" id="CHEBI:18420"/>
        <label>1</label>
    </ligand>
</feature>
<dbReference type="STRING" id="1798661.A3D65_06490"/>
<evidence type="ECO:0000256" key="12">
    <source>
        <dbReference type="PROSITE-ProRule" id="PRU00409"/>
    </source>
</evidence>
<dbReference type="SUPFAM" id="SSF56059">
    <property type="entry name" value="Glutathione synthetase ATP-binding domain-like"/>
    <property type="match status" value="1"/>
</dbReference>
<dbReference type="Pfam" id="PF07478">
    <property type="entry name" value="Dala_Dala_lig_C"/>
    <property type="match status" value="1"/>
</dbReference>
<evidence type="ECO:0000256" key="4">
    <source>
        <dbReference type="ARBA" id="ARBA00022598"/>
    </source>
</evidence>
<dbReference type="Pfam" id="PF01820">
    <property type="entry name" value="Dala_Dala_lig_N"/>
    <property type="match status" value="2"/>
</dbReference>
<evidence type="ECO:0000313" key="15">
    <source>
        <dbReference type="Proteomes" id="UP000177996"/>
    </source>
</evidence>
<keyword evidence="4 10" id="KW-0436">Ligase</keyword>
<dbReference type="EMBL" id="MHLL01000046">
    <property type="protein sequence ID" value="OGZ07999.1"/>
    <property type="molecule type" value="Genomic_DNA"/>
</dbReference>
<comment type="function">
    <text evidence="10">Cell wall formation.</text>
</comment>
<dbReference type="PROSITE" id="PS50975">
    <property type="entry name" value="ATP_GRASP"/>
    <property type="match status" value="1"/>
</dbReference>
<dbReference type="PIRSF" id="PIRSF039102">
    <property type="entry name" value="Ddl/VanB"/>
    <property type="match status" value="1"/>
</dbReference>
<evidence type="ECO:0000256" key="10">
    <source>
        <dbReference type="HAMAP-Rule" id="MF_00047"/>
    </source>
</evidence>
<dbReference type="Gene3D" id="3.30.470.20">
    <property type="entry name" value="ATP-grasp fold, B domain"/>
    <property type="match status" value="1"/>
</dbReference>
<gene>
    <name evidence="10" type="primary">ddl</name>
    <name evidence="14" type="ORF">A3D65_06490</name>
</gene>
<comment type="pathway">
    <text evidence="10">Cell wall biogenesis; peptidoglycan biosynthesis.</text>
</comment>
<feature type="binding site" evidence="11">
    <location>
        <position position="284"/>
    </location>
    <ligand>
        <name>Mg(2+)</name>
        <dbReference type="ChEBI" id="CHEBI:18420"/>
        <label>2</label>
    </ligand>
</feature>
<evidence type="ECO:0000256" key="7">
    <source>
        <dbReference type="ARBA" id="ARBA00022960"/>
    </source>
</evidence>
<dbReference type="UniPathway" id="UPA00219"/>
<evidence type="ECO:0000256" key="1">
    <source>
        <dbReference type="ARBA" id="ARBA00004496"/>
    </source>
</evidence>
<accession>A0A1G2D323</accession>
<comment type="similarity">
    <text evidence="2 10">Belongs to the D-alanine--D-alanine ligase family.</text>
</comment>
<evidence type="ECO:0000256" key="9">
    <source>
        <dbReference type="ARBA" id="ARBA00023316"/>
    </source>
</evidence>
<dbReference type="InterPro" id="IPR011127">
    <property type="entry name" value="Dala_Dala_lig_N"/>
</dbReference>
<keyword evidence="11" id="KW-0464">Manganese</keyword>
<proteinExistence type="inferred from homology"/>
<feature type="domain" description="ATP-grasp" evidence="13">
    <location>
        <begin position="111"/>
        <end position="313"/>
    </location>
</feature>
<evidence type="ECO:0000256" key="2">
    <source>
        <dbReference type="ARBA" id="ARBA00010871"/>
    </source>
</evidence>
<dbReference type="GO" id="GO:0046872">
    <property type="term" value="F:metal ion binding"/>
    <property type="evidence" value="ECO:0007669"/>
    <property type="project" value="UniProtKB-KW"/>
</dbReference>
<evidence type="ECO:0000256" key="11">
    <source>
        <dbReference type="PIRSR" id="PIRSR039102-3"/>
    </source>
</evidence>
<feature type="binding site" evidence="11">
    <location>
        <position position="282"/>
    </location>
    <ligand>
        <name>Mg(2+)</name>
        <dbReference type="ChEBI" id="CHEBI:18420"/>
        <label>2</label>
    </ligand>
</feature>
<dbReference type="GO" id="GO:0005737">
    <property type="term" value="C:cytoplasm"/>
    <property type="evidence" value="ECO:0007669"/>
    <property type="project" value="UniProtKB-SubCell"/>
</dbReference>
<dbReference type="HAMAP" id="MF_00047">
    <property type="entry name" value="Dala_Dala_lig"/>
    <property type="match status" value="1"/>
</dbReference>
<reference evidence="14 15" key="1">
    <citation type="journal article" date="2016" name="Nat. Commun.">
        <title>Thousands of microbial genomes shed light on interconnected biogeochemical processes in an aquifer system.</title>
        <authorList>
            <person name="Anantharaman K."/>
            <person name="Brown C.T."/>
            <person name="Hug L.A."/>
            <person name="Sharon I."/>
            <person name="Castelle C.J."/>
            <person name="Probst A.J."/>
            <person name="Thomas B.C."/>
            <person name="Singh A."/>
            <person name="Wilkins M.J."/>
            <person name="Karaoz U."/>
            <person name="Brodie E.L."/>
            <person name="Williams K.H."/>
            <person name="Hubbard S.S."/>
            <person name="Banfield J.F."/>
        </authorList>
    </citation>
    <scope>NUCLEOTIDE SEQUENCE [LARGE SCALE GENOMIC DNA]</scope>
</reference>
<keyword evidence="9 10" id="KW-0961">Cell wall biogenesis/degradation</keyword>
<dbReference type="PANTHER" id="PTHR23132">
    <property type="entry name" value="D-ALANINE--D-ALANINE LIGASE"/>
    <property type="match status" value="1"/>
</dbReference>
<comment type="catalytic activity">
    <reaction evidence="10">
        <text>2 D-alanine + ATP = D-alanyl-D-alanine + ADP + phosphate + H(+)</text>
        <dbReference type="Rhea" id="RHEA:11224"/>
        <dbReference type="ChEBI" id="CHEBI:15378"/>
        <dbReference type="ChEBI" id="CHEBI:30616"/>
        <dbReference type="ChEBI" id="CHEBI:43474"/>
        <dbReference type="ChEBI" id="CHEBI:57416"/>
        <dbReference type="ChEBI" id="CHEBI:57822"/>
        <dbReference type="ChEBI" id="CHEBI:456216"/>
        <dbReference type="EC" id="6.3.2.4"/>
    </reaction>
</comment>
<evidence type="ECO:0000259" key="13">
    <source>
        <dbReference type="PROSITE" id="PS50975"/>
    </source>
</evidence>
<evidence type="ECO:0000256" key="5">
    <source>
        <dbReference type="ARBA" id="ARBA00022741"/>
    </source>
</evidence>
<comment type="caution">
    <text evidence="14">The sequence shown here is derived from an EMBL/GenBank/DDBJ whole genome shotgun (WGS) entry which is preliminary data.</text>
</comment>
<dbReference type="SUPFAM" id="SSF52440">
    <property type="entry name" value="PreATP-grasp domain"/>
    <property type="match status" value="1"/>
</dbReference>
<keyword evidence="8 10" id="KW-0573">Peptidoglycan synthesis</keyword>
<feature type="binding site" evidence="11">
    <location>
        <position position="270"/>
    </location>
    <ligand>
        <name>Mg(2+)</name>
        <dbReference type="ChEBI" id="CHEBI:18420"/>
        <label>1</label>
    </ligand>
</feature>